<organism evidence="1 2">
    <name type="scientific">Gluconobacter morbifer G707</name>
    <dbReference type="NCBI Taxonomy" id="1088869"/>
    <lineage>
        <taxon>Bacteria</taxon>
        <taxon>Pseudomonadati</taxon>
        <taxon>Pseudomonadota</taxon>
        <taxon>Alphaproteobacteria</taxon>
        <taxon>Acetobacterales</taxon>
        <taxon>Acetobacteraceae</taxon>
        <taxon>Gluconobacter</taxon>
    </lineage>
</organism>
<dbReference type="RefSeq" id="WP_008851225.1">
    <property type="nucleotide sequence ID" value="NZ_AGQV01000002.1"/>
</dbReference>
<comment type="caution">
    <text evidence="1">The sequence shown here is derived from an EMBL/GenBank/DDBJ whole genome shotgun (WGS) entry which is preliminary data.</text>
</comment>
<protein>
    <recommendedName>
        <fullName evidence="3">Septation inhibitor protein</fullName>
    </recommendedName>
</protein>
<reference evidence="1 2" key="1">
    <citation type="submission" date="2011-10" db="EMBL/GenBank/DDBJ databases">
        <title>Genome sequence of Gluconobacter morbifer G707, isolated from Drosophila gut.</title>
        <authorList>
            <person name="Lee W.-J."/>
            <person name="Kim E.-K."/>
        </authorList>
    </citation>
    <scope>NUCLEOTIDE SEQUENCE [LARGE SCALE GENOMIC DNA]</scope>
    <source>
        <strain evidence="1 2">G707</strain>
    </source>
</reference>
<dbReference type="PATRIC" id="fig|1088869.3.peg.1076"/>
<evidence type="ECO:0000313" key="1">
    <source>
        <dbReference type="EMBL" id="EHH68306.1"/>
    </source>
</evidence>
<dbReference type="InterPro" id="IPR007060">
    <property type="entry name" value="FtsL/DivIC"/>
</dbReference>
<keyword evidence="2" id="KW-1185">Reference proteome</keyword>
<dbReference type="EMBL" id="AGQV01000002">
    <property type="protein sequence ID" value="EHH68306.1"/>
    <property type="molecule type" value="Genomic_DNA"/>
</dbReference>
<evidence type="ECO:0000313" key="2">
    <source>
        <dbReference type="Proteomes" id="UP000004949"/>
    </source>
</evidence>
<dbReference type="Pfam" id="PF04977">
    <property type="entry name" value="DivIC"/>
    <property type="match status" value="1"/>
</dbReference>
<name>G6XHT2_9PROT</name>
<gene>
    <name evidence="1" type="ORF">GMO_10760</name>
</gene>
<dbReference type="OrthoDB" id="9815600at2"/>
<dbReference type="eggNOG" id="COG2919">
    <property type="taxonomic scope" value="Bacteria"/>
</dbReference>
<evidence type="ECO:0008006" key="3">
    <source>
        <dbReference type="Google" id="ProtNLM"/>
    </source>
</evidence>
<accession>G6XHT2</accession>
<dbReference type="Proteomes" id="UP000004949">
    <property type="component" value="Unassembled WGS sequence"/>
</dbReference>
<sequence>MTVIRLIKRAVRAVAPPALFLSLTVYFGWNALHGAHGIRAYQEQTQLQQQAIQAEQDAKDEQTVWHRRVLALKEKALDADMLDERARAMMNLTRKGDLVVPYGAHDKLF</sequence>
<dbReference type="AlphaFoldDB" id="G6XHT2"/>
<proteinExistence type="predicted"/>
<dbReference type="STRING" id="1088869.GMO_10760"/>